<evidence type="ECO:0000313" key="3">
    <source>
        <dbReference type="Proteomes" id="UP000027586"/>
    </source>
</evidence>
<protein>
    <submittedName>
        <fullName evidence="2">Uncharacterized protein</fullName>
    </submittedName>
</protein>
<dbReference type="EMBL" id="CBTN010000033">
    <property type="protein sequence ID" value="CDH55831.1"/>
    <property type="molecule type" value="Genomic_DNA"/>
</dbReference>
<proteinExistence type="predicted"/>
<dbReference type="VEuPathDB" id="FungiDB:LCOR_06939.1"/>
<gene>
    <name evidence="2" type="ORF">LCOR_06939.1</name>
</gene>
<evidence type="ECO:0000256" key="1">
    <source>
        <dbReference type="SAM" id="MobiDB-lite"/>
    </source>
</evidence>
<comment type="caution">
    <text evidence="2">The sequence shown here is derived from an EMBL/GenBank/DDBJ whole genome shotgun (WGS) entry which is preliminary data.</text>
</comment>
<dbReference type="AlphaFoldDB" id="A0A068S3K5"/>
<organism evidence="2 3">
    <name type="scientific">Lichtheimia corymbifera JMRC:FSU:9682</name>
    <dbReference type="NCBI Taxonomy" id="1263082"/>
    <lineage>
        <taxon>Eukaryota</taxon>
        <taxon>Fungi</taxon>
        <taxon>Fungi incertae sedis</taxon>
        <taxon>Mucoromycota</taxon>
        <taxon>Mucoromycotina</taxon>
        <taxon>Mucoromycetes</taxon>
        <taxon>Mucorales</taxon>
        <taxon>Lichtheimiaceae</taxon>
        <taxon>Lichtheimia</taxon>
    </lineage>
</organism>
<name>A0A068S3K5_9FUNG</name>
<keyword evidence="3" id="KW-1185">Reference proteome</keyword>
<evidence type="ECO:0000313" key="2">
    <source>
        <dbReference type="EMBL" id="CDH55831.1"/>
    </source>
</evidence>
<reference evidence="2" key="1">
    <citation type="submission" date="2013-08" db="EMBL/GenBank/DDBJ databases">
        <title>Gene expansion shapes genome architecture in the human pathogen Lichtheimia corymbifera: an evolutionary genomics analysis in the ancient terrestrial Mucorales (Mucoromycotina).</title>
        <authorList>
            <person name="Schwartze V.U."/>
            <person name="Winter S."/>
            <person name="Shelest E."/>
            <person name="Marcet-Houben M."/>
            <person name="Horn F."/>
            <person name="Wehner S."/>
            <person name="Hoffmann K."/>
            <person name="Riege K."/>
            <person name="Sammeth M."/>
            <person name="Nowrousian M."/>
            <person name="Valiante V."/>
            <person name="Linde J."/>
            <person name="Jacobsen I.D."/>
            <person name="Marz M."/>
            <person name="Brakhage A.A."/>
            <person name="Gabaldon T."/>
            <person name="Bocker S."/>
            <person name="Voigt K."/>
        </authorList>
    </citation>
    <scope>NUCLEOTIDE SEQUENCE [LARGE SCALE GENOMIC DNA]</scope>
    <source>
        <strain evidence="2">FSU 9682</strain>
    </source>
</reference>
<accession>A0A068S3K5</accession>
<sequence>MGWVASNDDAGNQSCMMSEESHCQRPTQSTFKRLRSSDYPLEDLLGDAVWASSGADDDDVVVCGGDRVGIGNGLSSRRGSVNDNGGRCAAVSRSLTISI</sequence>
<dbReference type="Proteomes" id="UP000027586">
    <property type="component" value="Unassembled WGS sequence"/>
</dbReference>
<feature type="region of interest" description="Disordered" evidence="1">
    <location>
        <begin position="1"/>
        <end position="29"/>
    </location>
</feature>